<evidence type="ECO:0000256" key="1">
    <source>
        <dbReference type="ARBA" id="ARBA00010487"/>
    </source>
</evidence>
<proteinExistence type="inferred from homology"/>
<feature type="transmembrane region" description="Helical" evidence="2">
    <location>
        <begin position="44"/>
        <end position="67"/>
    </location>
</feature>
<keyword evidence="3" id="KW-0732">Signal</keyword>
<evidence type="ECO:0000313" key="5">
    <source>
        <dbReference type="Proteomes" id="UP001274896"/>
    </source>
</evidence>
<evidence type="ECO:0000256" key="3">
    <source>
        <dbReference type="SAM" id="SignalP"/>
    </source>
</evidence>
<dbReference type="AlphaFoldDB" id="A0AAE0R8W4"/>
<dbReference type="InterPro" id="IPR006876">
    <property type="entry name" value="LMBR1-like_membr_prot"/>
</dbReference>
<feature type="transmembrane region" description="Helical" evidence="2">
    <location>
        <begin position="119"/>
        <end position="142"/>
    </location>
</feature>
<name>A0AAE0R8W4_9TELE</name>
<organism evidence="4 5">
    <name type="scientific">Hemibagrus guttatus</name>
    <dbReference type="NCBI Taxonomy" id="175788"/>
    <lineage>
        <taxon>Eukaryota</taxon>
        <taxon>Metazoa</taxon>
        <taxon>Chordata</taxon>
        <taxon>Craniata</taxon>
        <taxon>Vertebrata</taxon>
        <taxon>Euteleostomi</taxon>
        <taxon>Actinopterygii</taxon>
        <taxon>Neopterygii</taxon>
        <taxon>Teleostei</taxon>
        <taxon>Ostariophysi</taxon>
        <taxon>Siluriformes</taxon>
        <taxon>Bagridae</taxon>
        <taxon>Hemibagrus</taxon>
    </lineage>
</organism>
<comment type="similarity">
    <text evidence="1">Belongs to the LIMR family.</text>
</comment>
<reference evidence="4" key="1">
    <citation type="submission" date="2023-06" db="EMBL/GenBank/DDBJ databases">
        <title>Male Hemibagrus guttatus genome.</title>
        <authorList>
            <person name="Bian C."/>
        </authorList>
    </citation>
    <scope>NUCLEOTIDE SEQUENCE</scope>
    <source>
        <strain evidence="4">Male_cb2023</strain>
        <tissue evidence="4">Muscle</tissue>
    </source>
</reference>
<dbReference type="Pfam" id="PF04791">
    <property type="entry name" value="LMBR1"/>
    <property type="match status" value="1"/>
</dbReference>
<dbReference type="PANTHER" id="PTHR12625:SF1">
    <property type="entry name" value="LIMB REGION 1 PROTEIN HOMOLOG"/>
    <property type="match status" value="1"/>
</dbReference>
<evidence type="ECO:0000256" key="2">
    <source>
        <dbReference type="SAM" id="Phobius"/>
    </source>
</evidence>
<dbReference type="GO" id="GO:0005886">
    <property type="term" value="C:plasma membrane"/>
    <property type="evidence" value="ECO:0007669"/>
    <property type="project" value="TreeGrafter"/>
</dbReference>
<evidence type="ECO:0008006" key="6">
    <source>
        <dbReference type="Google" id="ProtNLM"/>
    </source>
</evidence>
<dbReference type="PRINTS" id="PR01692">
    <property type="entry name" value="LIPOCALINIMR"/>
</dbReference>
<sequence length="224" mass="24621">AISVFLVALNILYLLVDETALPKGSADPEIRNASLSTFGVVQAVVEIVLMIYLMVSSVVGFYSLRIFQGLTPRKDDTTMTTIIGCCVSILVLSSALPVMSRTLGITRFDLLGDFGRFNWLGNFYIVLSYNLLFAVVTTLCLITKFTSAVREELLKALVGEVVKGQRDIVTAAERAGDVALLAEVLGRSQARLMEQMGAGKQQRWDICSVETGEDTPWTDRDQRD</sequence>
<protein>
    <recommendedName>
        <fullName evidence="6">Limb development membrane protein 1</fullName>
    </recommendedName>
</protein>
<comment type="caution">
    <text evidence="4">The sequence shown here is derived from an EMBL/GenBank/DDBJ whole genome shotgun (WGS) entry which is preliminary data.</text>
</comment>
<dbReference type="GO" id="GO:0004888">
    <property type="term" value="F:transmembrane signaling receptor activity"/>
    <property type="evidence" value="ECO:0007669"/>
    <property type="project" value="TreeGrafter"/>
</dbReference>
<dbReference type="PANTHER" id="PTHR12625">
    <property type="entry name" value="LIPOCALIN-1 INTERACTING MEMBRANE RECEPTOR LIMR"/>
    <property type="match status" value="1"/>
</dbReference>
<dbReference type="InterPro" id="IPR008075">
    <property type="entry name" value="LIMR"/>
</dbReference>
<dbReference type="Proteomes" id="UP001274896">
    <property type="component" value="Unassembled WGS sequence"/>
</dbReference>
<keyword evidence="2" id="KW-0812">Transmembrane</keyword>
<dbReference type="EMBL" id="JAUCMX010000005">
    <property type="protein sequence ID" value="KAK3545679.1"/>
    <property type="molecule type" value="Genomic_DNA"/>
</dbReference>
<feature type="non-terminal residue" evidence="4">
    <location>
        <position position="224"/>
    </location>
</feature>
<feature type="signal peptide" evidence="3">
    <location>
        <begin position="1"/>
        <end position="26"/>
    </location>
</feature>
<keyword evidence="2" id="KW-0472">Membrane</keyword>
<keyword evidence="2" id="KW-1133">Transmembrane helix</keyword>
<gene>
    <name evidence="4" type="ORF">QTP70_010757</name>
</gene>
<keyword evidence="5" id="KW-1185">Reference proteome</keyword>
<evidence type="ECO:0000313" key="4">
    <source>
        <dbReference type="EMBL" id="KAK3545679.1"/>
    </source>
</evidence>
<accession>A0AAE0R8W4</accession>
<dbReference type="GO" id="GO:0007165">
    <property type="term" value="P:signal transduction"/>
    <property type="evidence" value="ECO:0007669"/>
    <property type="project" value="TreeGrafter"/>
</dbReference>
<feature type="transmembrane region" description="Helical" evidence="2">
    <location>
        <begin position="79"/>
        <end position="99"/>
    </location>
</feature>
<feature type="chain" id="PRO_5042284919" description="Limb development membrane protein 1" evidence="3">
    <location>
        <begin position="27"/>
        <end position="224"/>
    </location>
</feature>